<evidence type="ECO:0000313" key="2">
    <source>
        <dbReference type="Proteomes" id="UP001597079"/>
    </source>
</evidence>
<organism evidence="1 2">
    <name type="scientific">Alicyclobacillus fodiniaquatilis</name>
    <dbReference type="NCBI Taxonomy" id="1661150"/>
    <lineage>
        <taxon>Bacteria</taxon>
        <taxon>Bacillati</taxon>
        <taxon>Bacillota</taxon>
        <taxon>Bacilli</taxon>
        <taxon>Bacillales</taxon>
        <taxon>Alicyclobacillaceae</taxon>
        <taxon>Alicyclobacillus</taxon>
    </lineage>
</organism>
<keyword evidence="2" id="KW-1185">Reference proteome</keyword>
<name>A0ABW4JIR8_9BACL</name>
<dbReference type="EMBL" id="JBHUCX010000033">
    <property type="protein sequence ID" value="MFD1675651.1"/>
    <property type="molecule type" value="Genomic_DNA"/>
</dbReference>
<dbReference type="Proteomes" id="UP001597079">
    <property type="component" value="Unassembled WGS sequence"/>
</dbReference>
<accession>A0ABW4JIR8</accession>
<dbReference type="RefSeq" id="WP_377943537.1">
    <property type="nucleotide sequence ID" value="NZ_JBHUCX010000033.1"/>
</dbReference>
<comment type="caution">
    <text evidence="1">The sequence shown here is derived from an EMBL/GenBank/DDBJ whole genome shotgun (WGS) entry which is preliminary data.</text>
</comment>
<reference evidence="2" key="1">
    <citation type="journal article" date="2019" name="Int. J. Syst. Evol. Microbiol.">
        <title>The Global Catalogue of Microorganisms (GCM) 10K type strain sequencing project: providing services to taxonomists for standard genome sequencing and annotation.</title>
        <authorList>
            <consortium name="The Broad Institute Genomics Platform"/>
            <consortium name="The Broad Institute Genome Sequencing Center for Infectious Disease"/>
            <person name="Wu L."/>
            <person name="Ma J."/>
        </authorList>
    </citation>
    <scope>NUCLEOTIDE SEQUENCE [LARGE SCALE GENOMIC DNA]</scope>
    <source>
        <strain evidence="2">CGMCC 1.12286</strain>
    </source>
</reference>
<sequence length="162" mass="19074">MATIQMPSFSDEKWYSAKDKEKIFKNFVTSVEKRSLENMTELAYNYYHGHCGFIAHYSKSGFQQEYADSRFLVFLNAFVDVPWYLRANQMDLHKALCEIARQHIDKVVQETKNRLLNREIEQLKALAYRLGYKVVPKDVFDDESEESVLFNVEDNGQLRLIS</sequence>
<protein>
    <submittedName>
        <fullName evidence="1">Uncharacterized protein</fullName>
    </submittedName>
</protein>
<proteinExistence type="predicted"/>
<evidence type="ECO:0000313" key="1">
    <source>
        <dbReference type="EMBL" id="MFD1675651.1"/>
    </source>
</evidence>
<gene>
    <name evidence="1" type="ORF">ACFSB2_13200</name>
</gene>